<reference evidence="2" key="2">
    <citation type="submission" date="2012-06" db="EMBL/GenBank/DDBJ databases">
        <authorList>
            <person name="Yu Y."/>
            <person name="Currie J."/>
            <person name="Lomeli R."/>
            <person name="Angelova A."/>
            <person name="Collura K."/>
            <person name="Wissotski M."/>
            <person name="Campos D."/>
            <person name="Kudrna D."/>
            <person name="Golser W."/>
            <person name="Ashely E."/>
            <person name="Descour A."/>
            <person name="Fernandes J."/>
            <person name="Soderlund C."/>
            <person name="Walbot V."/>
        </authorList>
    </citation>
    <scope>NUCLEOTIDE SEQUENCE</scope>
    <source>
        <strain evidence="2">B73</strain>
    </source>
</reference>
<evidence type="ECO:0000313" key="2">
    <source>
        <dbReference type="EMBL" id="ACR37424.1"/>
    </source>
</evidence>
<name>C4J8C4_MAIZE</name>
<dbReference type="AlphaFoldDB" id="C4J8C4"/>
<reference evidence="2" key="1">
    <citation type="journal article" date="2009" name="PLoS Genet.">
        <title>Sequencing, mapping, and analysis of 27,455 maize full-length cDNAs.</title>
        <authorList>
            <person name="Soderlund C."/>
            <person name="Descour A."/>
            <person name="Kudrna D."/>
            <person name="Bomhoff M."/>
            <person name="Boyd L."/>
            <person name="Currie J."/>
            <person name="Angelova A."/>
            <person name="Collura K."/>
            <person name="Wissotski M."/>
            <person name="Ashley E."/>
            <person name="Morrow D."/>
            <person name="Fernandes J."/>
            <person name="Walbot V."/>
            <person name="Yu Y."/>
        </authorList>
    </citation>
    <scope>NUCLEOTIDE SEQUENCE</scope>
    <source>
        <strain evidence="2">B73</strain>
    </source>
</reference>
<protein>
    <submittedName>
        <fullName evidence="2">Uncharacterized protein</fullName>
    </submittedName>
</protein>
<feature type="compositionally biased region" description="Basic residues" evidence="1">
    <location>
        <begin position="1"/>
        <end position="16"/>
    </location>
</feature>
<sequence length="52" mass="6308">MRLQHPRQALRQKRRIGDRLQSARRNARVHLRGREAEPGHLFNIDRWTLPWG</sequence>
<dbReference type="EMBL" id="BT087071">
    <property type="protein sequence ID" value="ACR37424.1"/>
    <property type="molecule type" value="mRNA"/>
</dbReference>
<accession>C4J8C4</accession>
<evidence type="ECO:0000256" key="1">
    <source>
        <dbReference type="SAM" id="MobiDB-lite"/>
    </source>
</evidence>
<organism evidence="2">
    <name type="scientific">Zea mays</name>
    <name type="common">Maize</name>
    <dbReference type="NCBI Taxonomy" id="4577"/>
    <lineage>
        <taxon>Eukaryota</taxon>
        <taxon>Viridiplantae</taxon>
        <taxon>Streptophyta</taxon>
        <taxon>Embryophyta</taxon>
        <taxon>Tracheophyta</taxon>
        <taxon>Spermatophyta</taxon>
        <taxon>Magnoliopsida</taxon>
        <taxon>Liliopsida</taxon>
        <taxon>Poales</taxon>
        <taxon>Poaceae</taxon>
        <taxon>PACMAD clade</taxon>
        <taxon>Panicoideae</taxon>
        <taxon>Andropogonodae</taxon>
        <taxon>Andropogoneae</taxon>
        <taxon>Tripsacinae</taxon>
        <taxon>Zea</taxon>
    </lineage>
</organism>
<proteinExistence type="evidence at transcript level"/>
<feature type="region of interest" description="Disordered" evidence="1">
    <location>
        <begin position="1"/>
        <end position="23"/>
    </location>
</feature>